<sequence length="448" mass="52584">MQITNNRDSKNILEETSDILNNSWIFQGLSNSVEIPPELFNGGNGEFLNIISDLYFIESINRMEESEEKNDIATSIAEYHKILIFLKNIYNNEVKKSISHLIHNNIEKQSNSMYSDFKNLSSIWDYIFLDSKDDFDSNKTINTILFFYIFLENLYSESPKNNNYKDFSREIANSLNGLVKQVILPAEDNKYIDLVCNLTFYIESTNYMFDKLINKCQNSLLFTFTVNDFKDFSKKSFLRTIVKEIKRAVLKNPRLHNILNKDVNCLAIMTFNNKKYIAVNGLDIDDKLNERYNNKKEIITIIIELLKKDSTELKYVEISNKTKYSFAFPTINNDSKKNKGFITYKMYKQFNENNKYKSYNRMFTCCERKLIAEAMKSVNNNSSNLIKLTISMKPCELCKRIIEYTKKTKKVHISINKAKKSSSIKQEKLIEMDTLAQEIYNKYNCTNR</sequence>
<organism evidence="1 2">
    <name type="scientific">Streptococcus oralis</name>
    <dbReference type="NCBI Taxonomy" id="1303"/>
    <lineage>
        <taxon>Bacteria</taxon>
        <taxon>Bacillati</taxon>
        <taxon>Bacillota</taxon>
        <taxon>Bacilli</taxon>
        <taxon>Lactobacillales</taxon>
        <taxon>Streptococcaceae</taxon>
        <taxon>Streptococcus</taxon>
    </lineage>
</organism>
<proteinExistence type="predicted"/>
<evidence type="ECO:0000313" key="1">
    <source>
        <dbReference type="EMBL" id="RSI73187.1"/>
    </source>
</evidence>
<protein>
    <submittedName>
        <fullName evidence="1">Uncharacterized protein</fullName>
    </submittedName>
</protein>
<dbReference type="RefSeq" id="WP_125398264.1">
    <property type="nucleotide sequence ID" value="NZ_RJNO01000040.1"/>
</dbReference>
<comment type="caution">
    <text evidence="1">The sequence shown here is derived from an EMBL/GenBank/DDBJ whole genome shotgun (WGS) entry which is preliminary data.</text>
</comment>
<name>A0A428C589_STROR</name>
<accession>A0A428C589</accession>
<dbReference type="EMBL" id="RJNO01000040">
    <property type="protein sequence ID" value="RSI73187.1"/>
    <property type="molecule type" value="Genomic_DNA"/>
</dbReference>
<evidence type="ECO:0000313" key="2">
    <source>
        <dbReference type="Proteomes" id="UP000281197"/>
    </source>
</evidence>
<dbReference type="AlphaFoldDB" id="A0A428C589"/>
<dbReference type="Proteomes" id="UP000281197">
    <property type="component" value="Unassembled WGS sequence"/>
</dbReference>
<reference evidence="1 2" key="1">
    <citation type="submission" date="2018-11" db="EMBL/GenBank/DDBJ databases">
        <title>Species Designations Belie Phenotypic and Genotypic Heterogeneity in Oral Streptococci.</title>
        <authorList>
            <person name="Velsko I."/>
        </authorList>
    </citation>
    <scope>NUCLEOTIDE SEQUENCE [LARGE SCALE GENOMIC DNA]</scope>
    <source>
        <strain evidence="1 2">BCC19</strain>
    </source>
</reference>
<gene>
    <name evidence="1" type="ORF">D8858_09580</name>
</gene>